<dbReference type="InterPro" id="IPR003593">
    <property type="entry name" value="AAA+_ATPase"/>
</dbReference>
<keyword evidence="2" id="KW-0813">Transport</keyword>
<evidence type="ECO:0000259" key="5">
    <source>
        <dbReference type="PROSITE" id="PS50893"/>
    </source>
</evidence>
<dbReference type="GO" id="GO:0015833">
    <property type="term" value="P:peptide transport"/>
    <property type="evidence" value="ECO:0007669"/>
    <property type="project" value="InterPro"/>
</dbReference>
<dbReference type="CDD" id="cd03257">
    <property type="entry name" value="ABC_NikE_OppD_transporters"/>
    <property type="match status" value="1"/>
</dbReference>
<dbReference type="InterPro" id="IPR013563">
    <property type="entry name" value="Oligopep_ABC_C"/>
</dbReference>
<protein>
    <submittedName>
        <fullName evidence="6">ABC transporter ATP-binding protein</fullName>
    </submittedName>
</protein>
<feature type="domain" description="ABC transporter" evidence="5">
    <location>
        <begin position="5"/>
        <end position="254"/>
    </location>
</feature>
<dbReference type="PANTHER" id="PTHR43776:SF7">
    <property type="entry name" value="D,D-DIPEPTIDE TRANSPORT ATP-BINDING PROTEIN DDPF-RELATED"/>
    <property type="match status" value="1"/>
</dbReference>
<dbReference type="InterPro" id="IPR027417">
    <property type="entry name" value="P-loop_NTPase"/>
</dbReference>
<comment type="caution">
    <text evidence="6">The sequence shown here is derived from an EMBL/GenBank/DDBJ whole genome shotgun (WGS) entry which is preliminary data.</text>
</comment>
<keyword evidence="3" id="KW-0547">Nucleotide-binding</keyword>
<dbReference type="FunFam" id="3.40.50.300:FF:000016">
    <property type="entry name" value="Oligopeptide ABC transporter ATP-binding component"/>
    <property type="match status" value="1"/>
</dbReference>
<evidence type="ECO:0000256" key="2">
    <source>
        <dbReference type="ARBA" id="ARBA00022448"/>
    </source>
</evidence>
<comment type="similarity">
    <text evidence="1">Belongs to the ABC transporter superfamily.</text>
</comment>
<organism evidence="6">
    <name type="scientific">Thermogladius calderae</name>
    <dbReference type="NCBI Taxonomy" id="1200300"/>
    <lineage>
        <taxon>Archaea</taxon>
        <taxon>Thermoproteota</taxon>
        <taxon>Thermoprotei</taxon>
        <taxon>Desulfurococcales</taxon>
        <taxon>Desulfurococcaceae</taxon>
        <taxon>Thermogladius</taxon>
    </lineage>
</organism>
<dbReference type="Pfam" id="PF08352">
    <property type="entry name" value="oligo_HPY"/>
    <property type="match status" value="1"/>
</dbReference>
<dbReference type="InterPro" id="IPR017871">
    <property type="entry name" value="ABC_transporter-like_CS"/>
</dbReference>
<name>A0A7J3Y0H8_9CREN</name>
<evidence type="ECO:0000313" key="6">
    <source>
        <dbReference type="EMBL" id="HHP68440.1"/>
    </source>
</evidence>
<dbReference type="SMART" id="SM00382">
    <property type="entry name" value="AAA"/>
    <property type="match status" value="1"/>
</dbReference>
<accession>A0A7J3Y0H8</accession>
<dbReference type="InterPro" id="IPR003439">
    <property type="entry name" value="ABC_transporter-like_ATP-bd"/>
</dbReference>
<evidence type="ECO:0000256" key="3">
    <source>
        <dbReference type="ARBA" id="ARBA00022741"/>
    </source>
</evidence>
<dbReference type="EMBL" id="DRYK01000088">
    <property type="protein sequence ID" value="HHP68440.1"/>
    <property type="molecule type" value="Genomic_DNA"/>
</dbReference>
<dbReference type="GO" id="GO:0005524">
    <property type="term" value="F:ATP binding"/>
    <property type="evidence" value="ECO:0007669"/>
    <property type="project" value="UniProtKB-KW"/>
</dbReference>
<proteinExistence type="inferred from homology"/>
<dbReference type="GO" id="GO:0055085">
    <property type="term" value="P:transmembrane transport"/>
    <property type="evidence" value="ECO:0007669"/>
    <property type="project" value="UniProtKB-ARBA"/>
</dbReference>
<dbReference type="GO" id="GO:0016887">
    <property type="term" value="F:ATP hydrolysis activity"/>
    <property type="evidence" value="ECO:0007669"/>
    <property type="project" value="InterPro"/>
</dbReference>
<gene>
    <name evidence="6" type="ORF">ENM60_06660</name>
</gene>
<keyword evidence="4 6" id="KW-0067">ATP-binding</keyword>
<dbReference type="InterPro" id="IPR050319">
    <property type="entry name" value="ABC_transp_ATP-bind"/>
</dbReference>
<dbReference type="SUPFAM" id="SSF52540">
    <property type="entry name" value="P-loop containing nucleoside triphosphate hydrolases"/>
    <property type="match status" value="1"/>
</dbReference>
<dbReference type="Pfam" id="PF00005">
    <property type="entry name" value="ABC_tran"/>
    <property type="match status" value="1"/>
</dbReference>
<dbReference type="PROSITE" id="PS00211">
    <property type="entry name" value="ABC_TRANSPORTER_1"/>
    <property type="match status" value="1"/>
</dbReference>
<evidence type="ECO:0000256" key="4">
    <source>
        <dbReference type="ARBA" id="ARBA00022840"/>
    </source>
</evidence>
<dbReference type="Gene3D" id="3.40.50.300">
    <property type="entry name" value="P-loop containing nucleotide triphosphate hydrolases"/>
    <property type="match status" value="1"/>
</dbReference>
<sequence>MAGLVELRNVTMDFETGLFGRRKKVRAVDNVTLSIRRGEIYGLVGESGSGKSTIGRMTLRLYKPTKGRVFFDGVDITDMRERELRKIRRRMQLIPQDPYSAINPAQTIGEAIAEPLVVHKKMSWREALDAAARALEEVGLTPASDFVGRRPRELSGGQLQRAVIARSMILRPEYVVADEPTSNLDASIRASIVKLLLDFKERYGVSMLFITHDIVLISLIASRIGVLYLGQLVEEGPAEEVVDKPLHPYTKALLTAIPLAGGKPGLEKVYLRGEIGDPSNPPSGCRLHPRCPFATEKCSREEPPLVEVGKGRFVRCWLYSKS</sequence>
<dbReference type="PANTHER" id="PTHR43776">
    <property type="entry name" value="TRANSPORT ATP-BINDING PROTEIN"/>
    <property type="match status" value="1"/>
</dbReference>
<reference evidence="6" key="1">
    <citation type="journal article" date="2020" name="mSystems">
        <title>Genome- and Community-Level Interaction Insights into Carbon Utilization and Element Cycling Functions of Hydrothermarchaeota in Hydrothermal Sediment.</title>
        <authorList>
            <person name="Zhou Z."/>
            <person name="Liu Y."/>
            <person name="Xu W."/>
            <person name="Pan J."/>
            <person name="Luo Z.H."/>
            <person name="Li M."/>
        </authorList>
    </citation>
    <scope>NUCLEOTIDE SEQUENCE [LARGE SCALE GENOMIC DNA]</scope>
    <source>
        <strain evidence="6">SpSt-110</strain>
    </source>
</reference>
<dbReference type="PROSITE" id="PS50893">
    <property type="entry name" value="ABC_TRANSPORTER_2"/>
    <property type="match status" value="1"/>
</dbReference>
<dbReference type="AlphaFoldDB" id="A0A7J3Y0H8"/>
<dbReference type="NCBIfam" id="TIGR01727">
    <property type="entry name" value="oligo_HPY"/>
    <property type="match status" value="1"/>
</dbReference>
<evidence type="ECO:0000256" key="1">
    <source>
        <dbReference type="ARBA" id="ARBA00005417"/>
    </source>
</evidence>